<evidence type="ECO:0000313" key="2">
    <source>
        <dbReference type="EMBL" id="RAK57664.1"/>
    </source>
</evidence>
<gene>
    <name evidence="2" type="ORF">DJ018_06980</name>
</gene>
<sequence length="145" mass="15730">MNGVMRNKAPARRERALFTFRLILGAQVAFAALNAQAGEKPQSKSVAAAFGNTVVSTYPDGRTQRIWLKEDGSFRGLSRRGNPIAGAWTLKGEQVCLKQSRPVPLPISYCTDFPASGGLGSEWTSKDLRGTPIRLSLQKGVELPN</sequence>
<dbReference type="Proteomes" id="UP000249725">
    <property type="component" value="Unassembled WGS sequence"/>
</dbReference>
<accession>A0A328AVS4</accession>
<dbReference type="EMBL" id="QFYR01000001">
    <property type="protein sequence ID" value="RAK57664.1"/>
    <property type="molecule type" value="Genomic_DNA"/>
</dbReference>
<evidence type="ECO:0000256" key="1">
    <source>
        <dbReference type="SAM" id="SignalP"/>
    </source>
</evidence>
<keyword evidence="3" id="KW-1185">Reference proteome</keyword>
<feature type="signal peptide" evidence="1">
    <location>
        <begin position="1"/>
        <end position="31"/>
    </location>
</feature>
<evidence type="ECO:0008006" key="4">
    <source>
        <dbReference type="Google" id="ProtNLM"/>
    </source>
</evidence>
<name>A0A328AVS4_9CAUL</name>
<comment type="caution">
    <text evidence="2">The sequence shown here is derived from an EMBL/GenBank/DDBJ whole genome shotgun (WGS) entry which is preliminary data.</text>
</comment>
<evidence type="ECO:0000313" key="3">
    <source>
        <dbReference type="Proteomes" id="UP000249725"/>
    </source>
</evidence>
<dbReference type="AlphaFoldDB" id="A0A328AVS4"/>
<proteinExistence type="predicted"/>
<reference evidence="3" key="1">
    <citation type="submission" date="2018-05" db="EMBL/GenBank/DDBJ databases">
        <authorList>
            <person name="Li X."/>
        </authorList>
    </citation>
    <scope>NUCLEOTIDE SEQUENCE [LARGE SCALE GENOMIC DNA]</scope>
    <source>
        <strain evidence="3">YIM 73061</strain>
    </source>
</reference>
<organism evidence="2 3">
    <name type="scientific">Phenylobacterium deserti</name>
    <dbReference type="NCBI Taxonomy" id="1914756"/>
    <lineage>
        <taxon>Bacteria</taxon>
        <taxon>Pseudomonadati</taxon>
        <taxon>Pseudomonadota</taxon>
        <taxon>Alphaproteobacteria</taxon>
        <taxon>Caulobacterales</taxon>
        <taxon>Caulobacteraceae</taxon>
        <taxon>Phenylobacterium</taxon>
    </lineage>
</organism>
<protein>
    <recommendedName>
        <fullName evidence="4">DUF995 domain-containing protein</fullName>
    </recommendedName>
</protein>
<feature type="chain" id="PRO_5016398239" description="DUF995 domain-containing protein" evidence="1">
    <location>
        <begin position="32"/>
        <end position="145"/>
    </location>
</feature>
<keyword evidence="1" id="KW-0732">Signal</keyword>